<evidence type="ECO:0000256" key="7">
    <source>
        <dbReference type="ARBA" id="ARBA00023180"/>
    </source>
</evidence>
<dbReference type="EMBL" id="AP028911">
    <property type="protein sequence ID" value="BES92138.1"/>
    <property type="molecule type" value="Genomic_DNA"/>
</dbReference>
<dbReference type="Pfam" id="PF00328">
    <property type="entry name" value="His_Phos_2"/>
    <property type="match status" value="1"/>
</dbReference>
<dbReference type="PANTHER" id="PTHR11567:SF211">
    <property type="entry name" value="PROSTATIC ACID PHOSPHATASE"/>
    <property type="match status" value="1"/>
</dbReference>
<keyword evidence="5" id="KW-0378">Hydrolase</keyword>
<dbReference type="EC" id="3.1.3.2" evidence="3"/>
<dbReference type="Gene3D" id="3.40.50.1240">
    <property type="entry name" value="Phosphoglycerate mutase-like"/>
    <property type="match status" value="1"/>
</dbReference>
<evidence type="ECO:0000313" key="10">
    <source>
        <dbReference type="Proteomes" id="UP001307889"/>
    </source>
</evidence>
<dbReference type="PANTHER" id="PTHR11567">
    <property type="entry name" value="ACID PHOSPHATASE-RELATED"/>
    <property type="match status" value="1"/>
</dbReference>
<comment type="catalytic activity">
    <reaction evidence="1">
        <text>a phosphate monoester + H2O = an alcohol + phosphate</text>
        <dbReference type="Rhea" id="RHEA:15017"/>
        <dbReference type="ChEBI" id="CHEBI:15377"/>
        <dbReference type="ChEBI" id="CHEBI:30879"/>
        <dbReference type="ChEBI" id="CHEBI:43474"/>
        <dbReference type="ChEBI" id="CHEBI:67140"/>
        <dbReference type="EC" id="3.1.3.2"/>
    </reaction>
</comment>
<dbReference type="CDD" id="cd07061">
    <property type="entry name" value="HP_HAP_like"/>
    <property type="match status" value="1"/>
</dbReference>
<feature type="chain" id="PRO_5046294498" description="acid phosphatase" evidence="8">
    <location>
        <begin position="20"/>
        <end position="386"/>
    </location>
</feature>
<keyword evidence="6" id="KW-1015">Disulfide bond</keyword>
<keyword evidence="7" id="KW-0325">Glycoprotein</keyword>
<protein>
    <recommendedName>
        <fullName evidence="3">acid phosphatase</fullName>
        <ecNumber evidence="3">3.1.3.2</ecNumber>
    </recommendedName>
</protein>
<gene>
    <name evidence="9" type="ORF">NTJ_04947</name>
</gene>
<feature type="signal peptide" evidence="8">
    <location>
        <begin position="1"/>
        <end position="19"/>
    </location>
</feature>
<name>A0ABN7AJK4_9HEMI</name>
<organism evidence="9 10">
    <name type="scientific">Nesidiocoris tenuis</name>
    <dbReference type="NCBI Taxonomy" id="355587"/>
    <lineage>
        <taxon>Eukaryota</taxon>
        <taxon>Metazoa</taxon>
        <taxon>Ecdysozoa</taxon>
        <taxon>Arthropoda</taxon>
        <taxon>Hexapoda</taxon>
        <taxon>Insecta</taxon>
        <taxon>Pterygota</taxon>
        <taxon>Neoptera</taxon>
        <taxon>Paraneoptera</taxon>
        <taxon>Hemiptera</taxon>
        <taxon>Heteroptera</taxon>
        <taxon>Panheteroptera</taxon>
        <taxon>Cimicomorpha</taxon>
        <taxon>Miridae</taxon>
        <taxon>Dicyphina</taxon>
        <taxon>Nesidiocoris</taxon>
    </lineage>
</organism>
<dbReference type="PROSITE" id="PS00778">
    <property type="entry name" value="HIS_ACID_PHOSPHAT_2"/>
    <property type="match status" value="1"/>
</dbReference>
<keyword evidence="4 8" id="KW-0732">Signal</keyword>
<evidence type="ECO:0000313" key="9">
    <source>
        <dbReference type="EMBL" id="BES92138.1"/>
    </source>
</evidence>
<dbReference type="InterPro" id="IPR000560">
    <property type="entry name" value="His_Pase_clade-2"/>
</dbReference>
<evidence type="ECO:0000256" key="5">
    <source>
        <dbReference type="ARBA" id="ARBA00022801"/>
    </source>
</evidence>
<sequence length="386" mass="43451">MVNISFGFILLISATSCLGALNFKTLDAEVGPVVYVNLLFRHGDRAPIKPYPNDPYKDPNYWPMGYGQLTKQGLYHHLVLGSWVGKRYAHLLPKNRNYNPKAIRVQSTDVDRTLMSAEAHLAGMFPITDEEKWGGIDWQPVPIHTIPKALDKVLAAKFPCKKYNHEKHKFEKSAEHKALMKKYRALGNYLSKHSGKAFTGLEIFENLHSTLMAEKMNNLTLPSWTKSVFPDKISVPAGFSFATPTWTTEMKRLRGGPLVKEMVGNMNMKIDGTLDPPTRNISMYSAHDTTVAAFLNTINAFNFLPPPFASLVMVELRKTAQSQYHVTVLYKNSTDPTVEPHILTVPGCSEACPLKNLEILLKPVIPDDWDKECHQQKSTDLMSNLP</sequence>
<dbReference type="InterPro" id="IPR050645">
    <property type="entry name" value="Histidine_acid_phosphatase"/>
</dbReference>
<evidence type="ECO:0000256" key="8">
    <source>
        <dbReference type="SAM" id="SignalP"/>
    </source>
</evidence>
<reference evidence="9 10" key="1">
    <citation type="submission" date="2023-09" db="EMBL/GenBank/DDBJ databases">
        <title>Nesidiocoris tenuis whole genome shotgun sequence.</title>
        <authorList>
            <person name="Shibata T."/>
            <person name="Shimoda M."/>
            <person name="Kobayashi T."/>
            <person name="Uehara T."/>
        </authorList>
    </citation>
    <scope>NUCLEOTIDE SEQUENCE [LARGE SCALE GENOMIC DNA]</scope>
    <source>
        <strain evidence="9 10">Japan</strain>
    </source>
</reference>
<evidence type="ECO:0000256" key="2">
    <source>
        <dbReference type="ARBA" id="ARBA00005375"/>
    </source>
</evidence>
<dbReference type="Proteomes" id="UP001307889">
    <property type="component" value="Chromosome 3"/>
</dbReference>
<evidence type="ECO:0000256" key="6">
    <source>
        <dbReference type="ARBA" id="ARBA00023157"/>
    </source>
</evidence>
<proteinExistence type="inferred from homology"/>
<evidence type="ECO:0000256" key="1">
    <source>
        <dbReference type="ARBA" id="ARBA00000032"/>
    </source>
</evidence>
<dbReference type="InterPro" id="IPR033379">
    <property type="entry name" value="Acid_Pase_AS"/>
</dbReference>
<evidence type="ECO:0000256" key="3">
    <source>
        <dbReference type="ARBA" id="ARBA00012646"/>
    </source>
</evidence>
<dbReference type="InterPro" id="IPR029033">
    <property type="entry name" value="His_PPase_superfam"/>
</dbReference>
<dbReference type="PROSITE" id="PS00616">
    <property type="entry name" value="HIS_ACID_PHOSPHAT_1"/>
    <property type="match status" value="1"/>
</dbReference>
<comment type="similarity">
    <text evidence="2">Belongs to the histidine acid phosphatase family.</text>
</comment>
<accession>A0ABN7AJK4</accession>
<evidence type="ECO:0000256" key="4">
    <source>
        <dbReference type="ARBA" id="ARBA00022729"/>
    </source>
</evidence>
<keyword evidence="10" id="KW-1185">Reference proteome</keyword>
<dbReference type="SUPFAM" id="SSF53254">
    <property type="entry name" value="Phosphoglycerate mutase-like"/>
    <property type="match status" value="1"/>
</dbReference>